<comment type="caution">
    <text evidence="1">The sequence shown here is derived from an EMBL/GenBank/DDBJ whole genome shotgun (WGS) entry which is preliminary data.</text>
</comment>
<organism evidence="1 2">
    <name type="scientific">Flagellimonas meridianipacifica</name>
    <dbReference type="NCBI Taxonomy" id="1080225"/>
    <lineage>
        <taxon>Bacteria</taxon>
        <taxon>Pseudomonadati</taxon>
        <taxon>Bacteroidota</taxon>
        <taxon>Flavobacteriia</taxon>
        <taxon>Flavobacteriales</taxon>
        <taxon>Flavobacteriaceae</taxon>
        <taxon>Flagellimonas</taxon>
    </lineage>
</organism>
<proteinExistence type="predicted"/>
<accession>A0A2T0M927</accession>
<sequence>MAQSFFDAYICINHHIDKMLYKFLAKLNKVLLPSFTKKGLDPAKASKLQLAIIGWRYYVTTRALDN</sequence>
<protein>
    <recommendedName>
        <fullName evidence="3">SsrA-binding protein</fullName>
    </recommendedName>
</protein>
<evidence type="ECO:0000313" key="2">
    <source>
        <dbReference type="Proteomes" id="UP000237640"/>
    </source>
</evidence>
<evidence type="ECO:0008006" key="3">
    <source>
        <dbReference type="Google" id="ProtNLM"/>
    </source>
</evidence>
<name>A0A2T0M927_9FLAO</name>
<dbReference type="EMBL" id="PVYX01000002">
    <property type="protein sequence ID" value="PRX54011.1"/>
    <property type="molecule type" value="Genomic_DNA"/>
</dbReference>
<reference evidence="1 2" key="1">
    <citation type="submission" date="2018-03" db="EMBL/GenBank/DDBJ databases">
        <title>Genomic Encyclopedia of Archaeal and Bacterial Type Strains, Phase II (KMG-II): from individual species to whole genera.</title>
        <authorList>
            <person name="Goeker M."/>
        </authorList>
    </citation>
    <scope>NUCLEOTIDE SEQUENCE [LARGE SCALE GENOMIC DNA]</scope>
    <source>
        <strain evidence="1 2">DSM 25027</strain>
    </source>
</reference>
<dbReference type="Proteomes" id="UP000237640">
    <property type="component" value="Unassembled WGS sequence"/>
</dbReference>
<keyword evidence="2" id="KW-1185">Reference proteome</keyword>
<dbReference type="AlphaFoldDB" id="A0A2T0M927"/>
<evidence type="ECO:0000313" key="1">
    <source>
        <dbReference type="EMBL" id="PRX54011.1"/>
    </source>
</evidence>
<gene>
    <name evidence="1" type="ORF">CLV81_2407</name>
</gene>